<reference evidence="13 14" key="1">
    <citation type="submission" date="2016-10" db="EMBL/GenBank/DDBJ databases">
        <authorList>
            <person name="Varghese N."/>
            <person name="Submissions S."/>
        </authorList>
    </citation>
    <scope>NUCLEOTIDE SEQUENCE [LARGE SCALE GENOMIC DNA]</scope>
    <source>
        <strain evidence="13 14">DSM 1361</strain>
    </source>
</reference>
<evidence type="ECO:0000256" key="5">
    <source>
        <dbReference type="ARBA" id="ARBA00022679"/>
    </source>
</evidence>
<comment type="similarity">
    <text evidence="1 11">Belongs to the RNA polymerase subunit omega family.</text>
</comment>
<gene>
    <name evidence="11" type="primary">rpoZ</name>
    <name evidence="13" type="ORF">SAMN02910344_01622</name>
</gene>
<evidence type="ECO:0000256" key="9">
    <source>
        <dbReference type="ARBA" id="ARBA00030998"/>
    </source>
</evidence>
<evidence type="ECO:0000313" key="14">
    <source>
        <dbReference type="Proteomes" id="UP000243745"/>
    </source>
</evidence>
<evidence type="ECO:0000256" key="8">
    <source>
        <dbReference type="ARBA" id="ARBA00029924"/>
    </source>
</evidence>
<dbReference type="SMART" id="SM01409">
    <property type="entry name" value="RNA_pol_Rpb6"/>
    <property type="match status" value="1"/>
</dbReference>
<dbReference type="GO" id="GO:0000428">
    <property type="term" value="C:DNA-directed RNA polymerase complex"/>
    <property type="evidence" value="ECO:0007669"/>
    <property type="project" value="UniProtKB-KW"/>
</dbReference>
<dbReference type="InterPro" id="IPR006110">
    <property type="entry name" value="Pol_omega/Rpo6/RPB6"/>
</dbReference>
<dbReference type="RefSeq" id="WP_031578713.1">
    <property type="nucleotide sequence ID" value="NZ_FOXF01000032.1"/>
</dbReference>
<evidence type="ECO:0000256" key="4">
    <source>
        <dbReference type="ARBA" id="ARBA00022478"/>
    </source>
</evidence>
<keyword evidence="6 11" id="KW-0548">Nucleotidyltransferase</keyword>
<organism evidence="13 14">
    <name type="scientific">Ruminobacter amylophilus</name>
    <dbReference type="NCBI Taxonomy" id="867"/>
    <lineage>
        <taxon>Bacteria</taxon>
        <taxon>Pseudomonadati</taxon>
        <taxon>Pseudomonadota</taxon>
        <taxon>Gammaproteobacteria</taxon>
        <taxon>Aeromonadales</taxon>
        <taxon>Succinivibrionaceae</taxon>
        <taxon>Ruminobacter</taxon>
    </lineage>
</organism>
<dbReference type="InterPro" id="IPR003716">
    <property type="entry name" value="DNA-dir_RNA_pol_omega"/>
</dbReference>
<dbReference type="HAMAP" id="MF_00366">
    <property type="entry name" value="RNApol_bact_RpoZ"/>
    <property type="match status" value="1"/>
</dbReference>
<dbReference type="EMBL" id="FOXF01000032">
    <property type="protein sequence ID" value="SFP52513.1"/>
    <property type="molecule type" value="Genomic_DNA"/>
</dbReference>
<dbReference type="Gene3D" id="3.90.940.10">
    <property type="match status" value="1"/>
</dbReference>
<keyword evidence="14" id="KW-1185">Reference proteome</keyword>
<dbReference type="OrthoDB" id="9796300at2"/>
<keyword evidence="5 11" id="KW-0808">Transferase</keyword>
<evidence type="ECO:0000256" key="6">
    <source>
        <dbReference type="ARBA" id="ARBA00022695"/>
    </source>
</evidence>
<dbReference type="InterPro" id="IPR036161">
    <property type="entry name" value="RPB6/omega-like_sf"/>
</dbReference>
<dbReference type="GO" id="GO:0003899">
    <property type="term" value="F:DNA-directed RNA polymerase activity"/>
    <property type="evidence" value="ECO:0007669"/>
    <property type="project" value="UniProtKB-UniRule"/>
</dbReference>
<comment type="catalytic activity">
    <reaction evidence="10 11">
        <text>RNA(n) + a ribonucleoside 5'-triphosphate = RNA(n+1) + diphosphate</text>
        <dbReference type="Rhea" id="RHEA:21248"/>
        <dbReference type="Rhea" id="RHEA-COMP:14527"/>
        <dbReference type="Rhea" id="RHEA-COMP:17342"/>
        <dbReference type="ChEBI" id="CHEBI:33019"/>
        <dbReference type="ChEBI" id="CHEBI:61557"/>
        <dbReference type="ChEBI" id="CHEBI:140395"/>
        <dbReference type="EC" id="2.7.7.6"/>
    </reaction>
</comment>
<dbReference type="NCBIfam" id="TIGR00690">
    <property type="entry name" value="rpoZ"/>
    <property type="match status" value="1"/>
</dbReference>
<evidence type="ECO:0000256" key="1">
    <source>
        <dbReference type="ARBA" id="ARBA00006711"/>
    </source>
</evidence>
<dbReference type="EC" id="2.7.7.6" evidence="2 11"/>
<comment type="function">
    <text evidence="11">Promotes RNA polymerase assembly. Latches the N- and C-terminal regions of the beta' subunit thereby facilitating its interaction with the beta and alpha subunits.</text>
</comment>
<dbReference type="PANTHER" id="PTHR34476">
    <property type="entry name" value="DNA-DIRECTED RNA POLYMERASE SUBUNIT OMEGA"/>
    <property type="match status" value="1"/>
</dbReference>
<evidence type="ECO:0000313" key="13">
    <source>
        <dbReference type="EMBL" id="SFP52513.1"/>
    </source>
</evidence>
<evidence type="ECO:0000256" key="7">
    <source>
        <dbReference type="ARBA" id="ARBA00023163"/>
    </source>
</evidence>
<sequence>MARVTVEDAVEQVGNRFDLVLTAARRARQISVNGCDPLVEIENDKPTVIALREIEEGLISEEFMDKQDQKGRLKNSEEFAEMVDVPPLENTSLFD</sequence>
<proteinExistence type="inferred from homology"/>
<evidence type="ECO:0000256" key="2">
    <source>
        <dbReference type="ARBA" id="ARBA00012418"/>
    </source>
</evidence>
<evidence type="ECO:0000256" key="11">
    <source>
        <dbReference type="HAMAP-Rule" id="MF_00366"/>
    </source>
</evidence>
<accession>A0A662ZIB6</accession>
<dbReference type="PANTHER" id="PTHR34476:SF1">
    <property type="entry name" value="DNA-DIRECTED RNA POLYMERASE SUBUNIT OMEGA"/>
    <property type="match status" value="1"/>
</dbReference>
<dbReference type="SUPFAM" id="SSF63562">
    <property type="entry name" value="RPB6/omega subunit-like"/>
    <property type="match status" value="1"/>
</dbReference>
<evidence type="ECO:0000256" key="10">
    <source>
        <dbReference type="ARBA" id="ARBA00048552"/>
    </source>
</evidence>
<comment type="subunit">
    <text evidence="11">The RNAP catalytic core consists of 2 alpha, 1 beta, 1 beta' and 1 omega subunit. When a sigma factor is associated with the core the holoenzyme is formed, which can initiate transcription.</text>
</comment>
<keyword evidence="4 11" id="KW-0240">DNA-directed RNA polymerase</keyword>
<dbReference type="AlphaFoldDB" id="A0A662ZIB6"/>
<feature type="region of interest" description="Disordered" evidence="12">
    <location>
        <begin position="70"/>
        <end position="95"/>
    </location>
</feature>
<dbReference type="Proteomes" id="UP000243745">
    <property type="component" value="Unassembled WGS sequence"/>
</dbReference>
<name>A0A662ZIB6_9GAMM</name>
<evidence type="ECO:0000256" key="3">
    <source>
        <dbReference type="ARBA" id="ARBA00013725"/>
    </source>
</evidence>
<dbReference type="GO" id="GO:0006351">
    <property type="term" value="P:DNA-templated transcription"/>
    <property type="evidence" value="ECO:0007669"/>
    <property type="project" value="UniProtKB-UniRule"/>
</dbReference>
<evidence type="ECO:0000256" key="12">
    <source>
        <dbReference type="SAM" id="MobiDB-lite"/>
    </source>
</evidence>
<dbReference type="GO" id="GO:0003677">
    <property type="term" value="F:DNA binding"/>
    <property type="evidence" value="ECO:0007669"/>
    <property type="project" value="UniProtKB-UniRule"/>
</dbReference>
<dbReference type="Pfam" id="PF01192">
    <property type="entry name" value="RNA_pol_Rpb6"/>
    <property type="match status" value="1"/>
</dbReference>
<keyword evidence="7 11" id="KW-0804">Transcription</keyword>
<protein>
    <recommendedName>
        <fullName evidence="3 11">DNA-directed RNA polymerase subunit omega</fullName>
        <shortName evidence="11">RNAP omega subunit</shortName>
        <ecNumber evidence="2 11">2.7.7.6</ecNumber>
    </recommendedName>
    <alternativeName>
        <fullName evidence="9 11">RNA polymerase omega subunit</fullName>
    </alternativeName>
    <alternativeName>
        <fullName evidence="8 11">Transcriptase subunit omega</fullName>
    </alternativeName>
</protein>